<feature type="binding site" evidence="6">
    <location>
        <position position="195"/>
    </location>
    <ligand>
        <name>Ca(2+)</name>
        <dbReference type="ChEBI" id="CHEBI:29108"/>
        <label>1</label>
        <note>catalytic</note>
    </ligand>
</feature>
<sequence length="338" mass="38189">LNAAFVTSGLFYMAQRSSEVKGQIFLYSFVQPHGEYKAKPVEIENDFDRENFHPHGLSSFIVDGQILLYVINHDNSFKHSVEVFAYDEQKSTLKHLRSIKDDSFIRSCNEINKPRDVFRLRPNNLVVVGKDKFILTNDGSGQSWFWAMLEGVFSLNSGSIIFYDGELQPSHHSCMLNQFKFQTSHTLIKSSLSPNGIGIDRTKSHIIVASPLGKTITVYKISNDYKTVELISTVDLHTSPDNVYVADNNDVWTGAHPIAKQLFAHNSAPDDLKYSSPSQVLRIAFSRDFKTWTISEPYMNDGTELVASTIAVPYYQQLLIGTIYRTLLHCDIIHSAAL</sequence>
<dbReference type="WBParaSite" id="ASIM_0001184001-mRNA-1">
    <property type="protein sequence ID" value="ASIM_0001184001-mRNA-1"/>
    <property type="gene ID" value="ASIM_0001184001"/>
</dbReference>
<keyword evidence="2" id="KW-0378">Hydrolase</keyword>
<keyword evidence="6" id="KW-0479">Metal-binding</keyword>
<evidence type="ECO:0000256" key="2">
    <source>
        <dbReference type="ARBA" id="ARBA00022801"/>
    </source>
</evidence>
<keyword evidence="3" id="KW-1015">Disulfide bond</keyword>
<dbReference type="GO" id="GO:0004064">
    <property type="term" value="F:arylesterase activity"/>
    <property type="evidence" value="ECO:0007669"/>
    <property type="project" value="InterPro"/>
</dbReference>
<reference evidence="7" key="1">
    <citation type="submission" date="2017-02" db="UniProtKB">
        <authorList>
            <consortium name="WormBaseParasite"/>
        </authorList>
    </citation>
    <scope>IDENTIFICATION</scope>
</reference>
<proteinExistence type="inferred from homology"/>
<dbReference type="SUPFAM" id="SSF63829">
    <property type="entry name" value="Calcium-dependent phosphotriesterase"/>
    <property type="match status" value="1"/>
</dbReference>
<keyword evidence="6" id="KW-0106">Calcium</keyword>
<accession>A0A0M3JUI0</accession>
<evidence type="ECO:0000256" key="4">
    <source>
        <dbReference type="ARBA" id="ARBA00023180"/>
    </source>
</evidence>
<feature type="binding site" evidence="6">
    <location>
        <position position="123"/>
    </location>
    <ligand>
        <name>Ca(2+)</name>
        <dbReference type="ChEBI" id="CHEBI:29108"/>
        <label>1</label>
        <note>catalytic</note>
    </ligand>
</feature>
<dbReference type="InterPro" id="IPR051288">
    <property type="entry name" value="Serum_paraoxonase/arylesterase"/>
</dbReference>
<keyword evidence="4" id="KW-0325">Glycoprotein</keyword>
<evidence type="ECO:0000256" key="1">
    <source>
        <dbReference type="ARBA" id="ARBA00008595"/>
    </source>
</evidence>
<dbReference type="PANTHER" id="PTHR11799:SF12">
    <property type="entry name" value="PARAOXONASE-RELATED"/>
    <property type="match status" value="1"/>
</dbReference>
<comment type="similarity">
    <text evidence="1">Belongs to the paraoxonase family.</text>
</comment>
<evidence type="ECO:0000256" key="3">
    <source>
        <dbReference type="ARBA" id="ARBA00023157"/>
    </source>
</evidence>
<dbReference type="InterPro" id="IPR002640">
    <property type="entry name" value="Arylesterase"/>
</dbReference>
<dbReference type="GO" id="GO:0046872">
    <property type="term" value="F:metal ion binding"/>
    <property type="evidence" value="ECO:0007669"/>
    <property type="project" value="UniProtKB-KW"/>
</dbReference>
<organism evidence="7">
    <name type="scientific">Anisakis simplex</name>
    <name type="common">Herring worm</name>
    <dbReference type="NCBI Taxonomy" id="6269"/>
    <lineage>
        <taxon>Eukaryota</taxon>
        <taxon>Metazoa</taxon>
        <taxon>Ecdysozoa</taxon>
        <taxon>Nematoda</taxon>
        <taxon>Chromadorea</taxon>
        <taxon>Rhabditida</taxon>
        <taxon>Spirurina</taxon>
        <taxon>Ascaridomorpha</taxon>
        <taxon>Ascaridoidea</taxon>
        <taxon>Anisakidae</taxon>
        <taxon>Anisakis</taxon>
        <taxon>Anisakis simplex complex</taxon>
    </lineage>
</organism>
<comment type="cofactor">
    <cofactor evidence="6">
        <name>Ca(2+)</name>
        <dbReference type="ChEBI" id="CHEBI:29108"/>
    </cofactor>
    <text evidence="6">Binds 2 calcium ions per subunit.</text>
</comment>
<evidence type="ECO:0000256" key="5">
    <source>
        <dbReference type="PIRSR" id="PIRSR602640-1"/>
    </source>
</evidence>
<name>A0A0M3JUI0_ANISI</name>
<feature type="binding site" evidence="6">
    <location>
        <position position="57"/>
    </location>
    <ligand>
        <name>Ca(2+)</name>
        <dbReference type="ChEBI" id="CHEBI:29108"/>
        <label>1</label>
        <note>catalytic</note>
    </ligand>
</feature>
<protein>
    <submittedName>
        <fullName evidence="7">Arylesterase</fullName>
    </submittedName>
</protein>
<dbReference type="AlphaFoldDB" id="A0A0M3JUI0"/>
<feature type="binding site" evidence="6">
    <location>
        <position position="242"/>
    </location>
    <ligand>
        <name>Ca(2+)</name>
        <dbReference type="ChEBI" id="CHEBI:29108"/>
        <label>1</label>
        <note>catalytic</note>
    </ligand>
</feature>
<dbReference type="Gene3D" id="2.120.10.30">
    <property type="entry name" value="TolB, C-terminal domain"/>
    <property type="match status" value="1"/>
</dbReference>
<dbReference type="PANTHER" id="PTHR11799">
    <property type="entry name" value="PARAOXONASE"/>
    <property type="match status" value="1"/>
</dbReference>
<evidence type="ECO:0000313" key="7">
    <source>
        <dbReference type="WBParaSite" id="ASIM_0001184001-mRNA-1"/>
    </source>
</evidence>
<feature type="binding site" evidence="6">
    <location>
        <position position="124"/>
    </location>
    <ligand>
        <name>Ca(2+)</name>
        <dbReference type="ChEBI" id="CHEBI:29108"/>
        <label>1</label>
        <note>catalytic</note>
    </ligand>
</feature>
<evidence type="ECO:0000256" key="6">
    <source>
        <dbReference type="PIRSR" id="PIRSR602640-2"/>
    </source>
</evidence>
<dbReference type="InterPro" id="IPR011042">
    <property type="entry name" value="6-blade_b-propeller_TolB-like"/>
</dbReference>
<dbReference type="Pfam" id="PF01731">
    <property type="entry name" value="Arylesterase"/>
    <property type="match status" value="1"/>
</dbReference>
<feature type="binding site" evidence="6">
    <location>
        <position position="241"/>
    </location>
    <ligand>
        <name>Ca(2+)</name>
        <dbReference type="ChEBI" id="CHEBI:29108"/>
        <label>1</label>
        <note>catalytic</note>
    </ligand>
</feature>
<feature type="active site" description="Proton acceptor" evidence="5">
    <location>
        <position position="55"/>
    </location>
</feature>